<dbReference type="PANTHER" id="PTHR11783">
    <property type="entry name" value="SULFOTRANSFERASE SULT"/>
    <property type="match status" value="1"/>
</dbReference>
<keyword evidence="2" id="KW-0808">Transferase</keyword>
<dbReference type="Gene3D" id="3.40.50.300">
    <property type="entry name" value="P-loop containing nucleotide triphosphate hydrolases"/>
    <property type="match status" value="1"/>
</dbReference>
<dbReference type="Pfam" id="PF00685">
    <property type="entry name" value="Sulfotransfer_1"/>
    <property type="match status" value="1"/>
</dbReference>
<evidence type="ECO:0000313" key="4">
    <source>
        <dbReference type="EMBL" id="SSX09037.1"/>
    </source>
</evidence>
<dbReference type="InterPro" id="IPR000863">
    <property type="entry name" value="Sulfotransferase_dom"/>
</dbReference>
<evidence type="ECO:0000259" key="3">
    <source>
        <dbReference type="Pfam" id="PF00685"/>
    </source>
</evidence>
<proteinExistence type="inferred from homology"/>
<dbReference type="SUPFAM" id="SSF52540">
    <property type="entry name" value="P-loop containing nucleoside triphosphate hydrolases"/>
    <property type="match status" value="1"/>
</dbReference>
<evidence type="ECO:0000313" key="5">
    <source>
        <dbReference type="EMBL" id="SSX28948.1"/>
    </source>
</evidence>
<feature type="domain" description="Sulfotransferase" evidence="3">
    <location>
        <begin position="63"/>
        <end position="317"/>
    </location>
</feature>
<organism evidence="5">
    <name type="scientific">Culicoides sonorensis</name>
    <name type="common">Biting midge</name>
    <dbReference type="NCBI Taxonomy" id="179676"/>
    <lineage>
        <taxon>Eukaryota</taxon>
        <taxon>Metazoa</taxon>
        <taxon>Ecdysozoa</taxon>
        <taxon>Arthropoda</taxon>
        <taxon>Hexapoda</taxon>
        <taxon>Insecta</taxon>
        <taxon>Pterygota</taxon>
        <taxon>Neoptera</taxon>
        <taxon>Endopterygota</taxon>
        <taxon>Diptera</taxon>
        <taxon>Nematocera</taxon>
        <taxon>Chironomoidea</taxon>
        <taxon>Ceratopogonidae</taxon>
        <taxon>Ceratopogoninae</taxon>
        <taxon>Culicoides</taxon>
        <taxon>Monoculicoides</taxon>
    </lineage>
</organism>
<dbReference type="InterPro" id="IPR027417">
    <property type="entry name" value="P-loop_NTPase"/>
</dbReference>
<comment type="similarity">
    <text evidence="1">Belongs to the sulfotransferase 1 family.</text>
</comment>
<dbReference type="OMA" id="CSHISEI"/>
<sequence>MSNLIWNKVEDPRYKFKKDLAWHNVTYNFHSLNFESDYERSCILSERYKTFMDHIVNYEVRADDIWITTYPKSGTTWCQEMVWLINNDFKFDVAKEMPISARSPTLREIISSKSDIERKNVFMTVSEQKNYDPPYHIKNHLPLGLLPHSIWTVKPKMIYVARNPKDVAISFYNQYRLAYQFDGTKDEYFSLFLDGFAEFGLQTSHILDFWRLRNEPNVLFLTYEEMKHNLKDVILRVVKFLGKSINDAQMTGLIEHLNIDNMRKNVVVIQEWVGNEHLKLMQNAFYRRGESGAFKDEMSSEFVAKFDEHIKRELTDKGCDLYSNGN</sequence>
<reference evidence="4" key="1">
    <citation type="submission" date="2018-04" db="EMBL/GenBank/DDBJ databases">
        <authorList>
            <person name="Go L.Y."/>
            <person name="Mitchell J.A."/>
        </authorList>
    </citation>
    <scope>NUCLEOTIDE SEQUENCE</scope>
    <source>
        <tissue evidence="4">Whole organism</tissue>
    </source>
</reference>
<evidence type="ECO:0000256" key="1">
    <source>
        <dbReference type="ARBA" id="ARBA00005771"/>
    </source>
</evidence>
<dbReference type="AlphaFoldDB" id="A0A336MSM7"/>
<dbReference type="GO" id="GO:0008146">
    <property type="term" value="F:sulfotransferase activity"/>
    <property type="evidence" value="ECO:0007669"/>
    <property type="project" value="InterPro"/>
</dbReference>
<evidence type="ECO:0000256" key="2">
    <source>
        <dbReference type="ARBA" id="ARBA00022679"/>
    </source>
</evidence>
<gene>
    <name evidence="5" type="primary">CSON000681</name>
</gene>
<dbReference type="EMBL" id="UFQS01001109">
    <property type="protein sequence ID" value="SSX09037.1"/>
    <property type="molecule type" value="Genomic_DNA"/>
</dbReference>
<accession>A0A336MSM7</accession>
<dbReference type="VEuPathDB" id="VectorBase:CSON000681"/>
<reference evidence="5" key="2">
    <citation type="submission" date="2018-07" db="EMBL/GenBank/DDBJ databases">
        <authorList>
            <person name="Quirk P.G."/>
            <person name="Krulwich T.A."/>
        </authorList>
    </citation>
    <scope>NUCLEOTIDE SEQUENCE</scope>
</reference>
<dbReference type="EMBL" id="UFQT01001109">
    <property type="protein sequence ID" value="SSX28948.1"/>
    <property type="molecule type" value="Genomic_DNA"/>
</dbReference>
<protein>
    <submittedName>
        <fullName evidence="5">CSON000681 protein</fullName>
    </submittedName>
</protein>
<name>A0A336MSM7_CULSO</name>